<sequence length="142" mass="16589">MRNIFLQLKTDHVVTETISNSDSNSLSIWFWIALAELIIIAFLIITIKKKQKSLKFADLSKDKIRNAKKSDIDMDNLMNSINSSKDLYKELSRTCHPDRFINSDKQNIAEEIFQEISKNKRDFKNLTELKQRAITELNINLK</sequence>
<reference evidence="2 3" key="1">
    <citation type="submission" date="2019-08" db="EMBL/GenBank/DDBJ databases">
        <title>Genomes of Antarctic Bizionia species.</title>
        <authorList>
            <person name="Bowman J.P."/>
        </authorList>
    </citation>
    <scope>NUCLEOTIDE SEQUENCE [LARGE SCALE GENOMIC DNA]</scope>
    <source>
        <strain evidence="2 3">APA-1</strain>
    </source>
</reference>
<dbReference type="EMBL" id="VSKL01000002">
    <property type="protein sequence ID" value="TYB73229.1"/>
    <property type="molecule type" value="Genomic_DNA"/>
</dbReference>
<protein>
    <submittedName>
        <fullName evidence="2">Molecular chaperone DnaJ</fullName>
    </submittedName>
</protein>
<dbReference type="OrthoDB" id="1447419at2"/>
<dbReference type="SUPFAM" id="SSF46565">
    <property type="entry name" value="Chaperone J-domain"/>
    <property type="match status" value="1"/>
</dbReference>
<evidence type="ECO:0000256" key="1">
    <source>
        <dbReference type="SAM" id="Phobius"/>
    </source>
</evidence>
<dbReference type="Proteomes" id="UP000324358">
    <property type="component" value="Unassembled WGS sequence"/>
</dbReference>
<accession>A0A5D0QWI9</accession>
<name>A0A5D0QWI9_9FLAO</name>
<keyword evidence="1" id="KW-1133">Transmembrane helix</keyword>
<dbReference type="Gene3D" id="1.10.287.110">
    <property type="entry name" value="DnaJ domain"/>
    <property type="match status" value="1"/>
</dbReference>
<keyword evidence="1" id="KW-0472">Membrane</keyword>
<evidence type="ECO:0000313" key="2">
    <source>
        <dbReference type="EMBL" id="TYB73229.1"/>
    </source>
</evidence>
<comment type="caution">
    <text evidence="2">The sequence shown here is derived from an EMBL/GenBank/DDBJ whole genome shotgun (WGS) entry which is preliminary data.</text>
</comment>
<feature type="transmembrane region" description="Helical" evidence="1">
    <location>
        <begin position="28"/>
        <end position="47"/>
    </location>
</feature>
<dbReference type="InterPro" id="IPR036869">
    <property type="entry name" value="J_dom_sf"/>
</dbReference>
<dbReference type="RefSeq" id="WP_066252829.1">
    <property type="nucleotide sequence ID" value="NZ_VSKL01000002.1"/>
</dbReference>
<evidence type="ECO:0000313" key="3">
    <source>
        <dbReference type="Proteomes" id="UP000324358"/>
    </source>
</evidence>
<dbReference type="AlphaFoldDB" id="A0A5D0QWI9"/>
<organism evidence="2 3">
    <name type="scientific">Bizionia algoritergicola</name>
    <dbReference type="NCBI Taxonomy" id="291187"/>
    <lineage>
        <taxon>Bacteria</taxon>
        <taxon>Pseudomonadati</taxon>
        <taxon>Bacteroidota</taxon>
        <taxon>Flavobacteriia</taxon>
        <taxon>Flavobacteriales</taxon>
        <taxon>Flavobacteriaceae</taxon>
        <taxon>Bizionia</taxon>
    </lineage>
</organism>
<gene>
    <name evidence="2" type="ORF">ES675_06080</name>
</gene>
<keyword evidence="1" id="KW-0812">Transmembrane</keyword>
<proteinExistence type="predicted"/>
<keyword evidence="3" id="KW-1185">Reference proteome</keyword>